<protein>
    <recommendedName>
        <fullName evidence="8">Abasic site processing protein</fullName>
        <ecNumber evidence="8">3.4.-.-</ecNumber>
    </recommendedName>
</protein>
<evidence type="ECO:0000256" key="6">
    <source>
        <dbReference type="ARBA" id="ARBA00023125"/>
    </source>
</evidence>
<dbReference type="EC" id="3.4.-.-" evidence="8"/>
<dbReference type="AlphaFoldDB" id="A0A098B9F2"/>
<evidence type="ECO:0000256" key="4">
    <source>
        <dbReference type="ARBA" id="ARBA00022801"/>
    </source>
</evidence>
<keyword evidence="5" id="KW-0190">Covalent protein-DNA linkage</keyword>
<dbReference type="EMBL" id="LK996017">
    <property type="protein sequence ID" value="CDX04491.1"/>
    <property type="molecule type" value="Genomic_DNA"/>
</dbReference>
<dbReference type="GO" id="GO:0106300">
    <property type="term" value="P:protein-DNA covalent cross-linking repair"/>
    <property type="evidence" value="ECO:0007669"/>
    <property type="project" value="InterPro"/>
</dbReference>
<dbReference type="InterPro" id="IPR003738">
    <property type="entry name" value="SRAP"/>
</dbReference>
<keyword evidence="2 8" id="KW-0645">Protease</keyword>
<keyword evidence="6" id="KW-0238">DNA-binding</keyword>
<dbReference type="InterPro" id="IPR036590">
    <property type="entry name" value="SRAP-like"/>
</dbReference>
<evidence type="ECO:0000256" key="8">
    <source>
        <dbReference type="RuleBase" id="RU364100"/>
    </source>
</evidence>
<sequence length="222" mass="25597">MCGRLILFNPMDILARFQVSADNLVPRYNMAPSQDIPVIINDGSNRLVMYRWGLIPYWAEDISIGNTLINARGETVDEKPSFKYSLPRRRCLVVADGFYEWRREGRRKYPYRITLKNNELFGLAGLWDTWKSPDGEMIHSCTIITTTANELIQPLHDRMPVILSREAESIWLDPQVTDSRLLKSLLTPYPADQMSLYEVTSRVNSPKFDDPECLVAALPRLF</sequence>
<accession>A0A098B9F2</accession>
<dbReference type="GO" id="GO:0016829">
    <property type="term" value="F:lyase activity"/>
    <property type="evidence" value="ECO:0007669"/>
    <property type="project" value="UniProtKB-KW"/>
</dbReference>
<evidence type="ECO:0000256" key="3">
    <source>
        <dbReference type="ARBA" id="ARBA00022763"/>
    </source>
</evidence>
<gene>
    <name evidence="9" type="ORF">DPCES_4605</name>
</gene>
<dbReference type="PANTHER" id="PTHR13604:SF0">
    <property type="entry name" value="ABASIC SITE PROCESSING PROTEIN HMCES"/>
    <property type="match status" value="1"/>
</dbReference>
<keyword evidence="4 8" id="KW-0378">Hydrolase</keyword>
<dbReference type="RefSeq" id="WP_144676855.1">
    <property type="nucleotide sequence ID" value="NZ_LK996017.1"/>
</dbReference>
<organism evidence="9">
    <name type="scientific">Desulfitobacterium hafniense</name>
    <name type="common">Desulfitobacterium frappieri</name>
    <dbReference type="NCBI Taxonomy" id="49338"/>
    <lineage>
        <taxon>Bacteria</taxon>
        <taxon>Bacillati</taxon>
        <taxon>Bacillota</taxon>
        <taxon>Clostridia</taxon>
        <taxon>Eubacteriales</taxon>
        <taxon>Desulfitobacteriaceae</taxon>
        <taxon>Desulfitobacterium</taxon>
    </lineage>
</organism>
<evidence type="ECO:0000256" key="2">
    <source>
        <dbReference type="ARBA" id="ARBA00022670"/>
    </source>
</evidence>
<evidence type="ECO:0000256" key="1">
    <source>
        <dbReference type="ARBA" id="ARBA00008136"/>
    </source>
</evidence>
<reference evidence="9" key="1">
    <citation type="submission" date="2014-07" db="EMBL/GenBank/DDBJ databases">
        <authorList>
            <person name="Hornung V.Bastian."/>
        </authorList>
    </citation>
    <scope>NUCLEOTIDE SEQUENCE</scope>
    <source>
        <strain evidence="9">PCE-S</strain>
    </source>
</reference>
<keyword evidence="7" id="KW-0456">Lyase</keyword>
<keyword evidence="3" id="KW-0227">DNA damage</keyword>
<dbReference type="PATRIC" id="fig|49338.4.peg.4953"/>
<dbReference type="GO" id="GO:0003697">
    <property type="term" value="F:single-stranded DNA binding"/>
    <property type="evidence" value="ECO:0007669"/>
    <property type="project" value="InterPro"/>
</dbReference>
<dbReference type="Gene3D" id="3.90.1680.10">
    <property type="entry name" value="SOS response associated peptidase-like"/>
    <property type="match status" value="1"/>
</dbReference>
<dbReference type="SUPFAM" id="SSF143081">
    <property type="entry name" value="BB1717-like"/>
    <property type="match status" value="1"/>
</dbReference>
<proteinExistence type="inferred from homology"/>
<dbReference type="GO" id="GO:0008233">
    <property type="term" value="F:peptidase activity"/>
    <property type="evidence" value="ECO:0007669"/>
    <property type="project" value="UniProtKB-KW"/>
</dbReference>
<evidence type="ECO:0000256" key="5">
    <source>
        <dbReference type="ARBA" id="ARBA00023124"/>
    </source>
</evidence>
<evidence type="ECO:0000313" key="9">
    <source>
        <dbReference type="EMBL" id="CDX04491.1"/>
    </source>
</evidence>
<dbReference type="GO" id="GO:0006508">
    <property type="term" value="P:proteolysis"/>
    <property type="evidence" value="ECO:0007669"/>
    <property type="project" value="UniProtKB-KW"/>
</dbReference>
<evidence type="ECO:0000256" key="7">
    <source>
        <dbReference type="ARBA" id="ARBA00023239"/>
    </source>
</evidence>
<dbReference type="Pfam" id="PF02586">
    <property type="entry name" value="SRAP"/>
    <property type="match status" value="1"/>
</dbReference>
<name>A0A098B9F2_DESHA</name>
<dbReference type="PANTHER" id="PTHR13604">
    <property type="entry name" value="DC12-RELATED"/>
    <property type="match status" value="1"/>
</dbReference>
<comment type="similarity">
    <text evidence="1 8">Belongs to the SOS response-associated peptidase family.</text>
</comment>